<protein>
    <submittedName>
        <fullName evidence="1">Ribosome biogenesis GTPase YlqF</fullName>
    </submittedName>
</protein>
<comment type="caution">
    <text evidence="1">The sequence shown here is derived from an EMBL/GenBank/DDBJ whole genome shotgun (WGS) entry which is preliminary data.</text>
</comment>
<dbReference type="EMBL" id="SRYG01000038">
    <property type="protein sequence ID" value="TGY64592.1"/>
    <property type="molecule type" value="Genomic_DNA"/>
</dbReference>
<reference evidence="1" key="1">
    <citation type="submission" date="2019-04" db="EMBL/GenBank/DDBJ databases">
        <title>Microbes associate with the intestines of laboratory mice.</title>
        <authorList>
            <person name="Navarre W."/>
            <person name="Wong E."/>
            <person name="Huang K."/>
            <person name="Tropini C."/>
            <person name="Ng K."/>
            <person name="Yu B."/>
        </authorList>
    </citation>
    <scope>NUCLEOTIDE SEQUENCE</scope>
    <source>
        <strain evidence="1">NM09_H32</strain>
    </source>
</reference>
<keyword evidence="2" id="KW-1185">Reference proteome</keyword>
<gene>
    <name evidence="1" type="primary">ylqF</name>
    <name evidence="1" type="ORF">E5336_11890</name>
</gene>
<evidence type="ECO:0000313" key="2">
    <source>
        <dbReference type="Proteomes" id="UP000308836"/>
    </source>
</evidence>
<proteinExistence type="predicted"/>
<name>A0AC61R4A0_9FIRM</name>
<accession>A0AC61R4A0</accession>
<sequence length="299" mass="34216">MTRKKDKKIKSEQGGGQQTSNINWFPGHMTKARRQMEENLKKVDFIIEIRDARIPLASKNPMLDELIGTKPRLIILSKKDKADPVKTKEWLEYFQTDRQKAVALDLIKDSYKNVIIECGEKLCAPLIEKQKRRGINPRALRAMVCGIPNVGKSTFINTLAKRKAAQTGDKPGVTKALQWIKLDKAIELLDTPGVLWPKFEGEHIGEKLALLGAIRDEVVTQDDIALYACEWLMKNDPEALKKTYQIELQDTPYDTLLEIGRKRGYLQKGQIDENRLMKSFVKDIRENKLGKLTWESVDD</sequence>
<evidence type="ECO:0000313" key="1">
    <source>
        <dbReference type="EMBL" id="TGY64592.1"/>
    </source>
</evidence>
<dbReference type="Proteomes" id="UP000308836">
    <property type="component" value="Unassembled WGS sequence"/>
</dbReference>
<organism evidence="1 2">
    <name type="scientific">Dubosiella muris</name>
    <dbReference type="NCBI Taxonomy" id="3038133"/>
    <lineage>
        <taxon>Bacteria</taxon>
        <taxon>Bacillati</taxon>
        <taxon>Bacillota</taxon>
        <taxon>Erysipelotrichia</taxon>
        <taxon>Erysipelotrichales</taxon>
        <taxon>Erysipelotrichaceae</taxon>
        <taxon>Dubosiella</taxon>
    </lineage>
</organism>